<evidence type="ECO:0000256" key="2">
    <source>
        <dbReference type="ARBA" id="ARBA00007248"/>
    </source>
</evidence>
<keyword evidence="3" id="KW-0732">Signal</keyword>
<evidence type="ECO:0000256" key="7">
    <source>
        <dbReference type="ARBA" id="ARBA00023288"/>
    </source>
</evidence>
<dbReference type="Pfam" id="PF08842">
    <property type="entry name" value="Mfa2"/>
    <property type="match status" value="1"/>
</dbReference>
<dbReference type="Proteomes" id="UP000646484">
    <property type="component" value="Unassembled WGS sequence"/>
</dbReference>
<comment type="similarity">
    <text evidence="2">Belongs to the bacteroidetes fimbrillin superfamily. FimB/Mfa2 family.</text>
</comment>
<evidence type="ECO:0000256" key="4">
    <source>
        <dbReference type="ARBA" id="ARBA00023136"/>
    </source>
</evidence>
<gene>
    <name evidence="8" type="ORF">H8S64_13520</name>
</gene>
<keyword evidence="9" id="KW-1185">Reference proteome</keyword>
<keyword evidence="4" id="KW-0472">Membrane</keyword>
<evidence type="ECO:0000256" key="6">
    <source>
        <dbReference type="ARBA" id="ARBA00023237"/>
    </source>
</evidence>
<dbReference type="InterPro" id="IPR014941">
    <property type="entry name" value="FimB/Mfa2/Mfa3"/>
</dbReference>
<evidence type="ECO:0000313" key="8">
    <source>
        <dbReference type="EMBL" id="MBC5622122.1"/>
    </source>
</evidence>
<name>A0ABR7D2Y6_9BACT</name>
<accession>A0ABR7D2Y6</accession>
<evidence type="ECO:0000256" key="5">
    <source>
        <dbReference type="ARBA" id="ARBA00023139"/>
    </source>
</evidence>
<keyword evidence="5" id="KW-0564">Palmitate</keyword>
<dbReference type="EMBL" id="JACOOH010000005">
    <property type="protein sequence ID" value="MBC5622122.1"/>
    <property type="molecule type" value="Genomic_DNA"/>
</dbReference>
<dbReference type="RefSeq" id="WP_099293193.1">
    <property type="nucleotide sequence ID" value="NZ_JACOOH010000005.1"/>
</dbReference>
<sequence length="321" mass="37143">MKFKNLLRQIALGILVIIPGIFHSCDSIREDLKECRLLVRFKYDYNMLSTDAFHTQVDKVDLYVFDEEGKFLFMQSEEGTPLTTGDYRMELFLPIGQYKLLAWAGVHDSYEVTNLEPGVSTFTEIELKLKREASLVVNKQVEPLWYGELADVDFTGIENTSTTINLIKNTNTIRFVFENLGTSNFDVNDYTYELSESNGYMGHDNALKPDDVLSYQPYHINQSSATTGVIELNTMRLMTDRLNNFTVKDKNTGATLFNVDLTDFFLLLRHEEHKNKWGDQEYLDRKDAYDVVFYLSGSTNAWLSISVIINGWTWYLQEENH</sequence>
<keyword evidence="7" id="KW-0449">Lipoprotein</keyword>
<dbReference type="Gene3D" id="2.60.40.2090">
    <property type="match status" value="1"/>
</dbReference>
<evidence type="ECO:0000313" key="9">
    <source>
        <dbReference type="Proteomes" id="UP000646484"/>
    </source>
</evidence>
<evidence type="ECO:0000256" key="3">
    <source>
        <dbReference type="ARBA" id="ARBA00022729"/>
    </source>
</evidence>
<protein>
    <submittedName>
        <fullName evidence="8">FimB/Mfa2 family fimbrial subunit</fullName>
    </submittedName>
</protein>
<comment type="subcellular location">
    <subcellularLocation>
        <location evidence="1">Cell outer membrane</location>
    </subcellularLocation>
</comment>
<organism evidence="8 9">
    <name type="scientific">Butyricimonas hominis</name>
    <dbReference type="NCBI Taxonomy" id="2763032"/>
    <lineage>
        <taxon>Bacteria</taxon>
        <taxon>Pseudomonadati</taxon>
        <taxon>Bacteroidota</taxon>
        <taxon>Bacteroidia</taxon>
        <taxon>Bacteroidales</taxon>
        <taxon>Odoribacteraceae</taxon>
        <taxon>Butyricimonas</taxon>
    </lineage>
</organism>
<reference evidence="8 9" key="1">
    <citation type="submission" date="2020-08" db="EMBL/GenBank/DDBJ databases">
        <title>Genome public.</title>
        <authorList>
            <person name="Liu C."/>
            <person name="Sun Q."/>
        </authorList>
    </citation>
    <scope>NUCLEOTIDE SEQUENCE [LARGE SCALE GENOMIC DNA]</scope>
    <source>
        <strain evidence="8 9">NSJ-56</strain>
    </source>
</reference>
<evidence type="ECO:0000256" key="1">
    <source>
        <dbReference type="ARBA" id="ARBA00004442"/>
    </source>
</evidence>
<comment type="caution">
    <text evidence="8">The sequence shown here is derived from an EMBL/GenBank/DDBJ whole genome shotgun (WGS) entry which is preliminary data.</text>
</comment>
<proteinExistence type="inferred from homology"/>
<keyword evidence="6" id="KW-0998">Cell outer membrane</keyword>
<dbReference type="Gene3D" id="2.60.40.2100">
    <property type="match status" value="1"/>
</dbReference>